<gene>
    <name evidence="1" type="ORF">DERYTH_LOCUS24528</name>
</gene>
<evidence type="ECO:0000313" key="1">
    <source>
        <dbReference type="EMBL" id="CAG8806730.1"/>
    </source>
</evidence>
<name>A0A9N9K362_9GLOM</name>
<dbReference type="EMBL" id="CAJVPY010041604">
    <property type="protein sequence ID" value="CAG8806730.1"/>
    <property type="molecule type" value="Genomic_DNA"/>
</dbReference>
<sequence>DYLDLKYGLSYRKLSEIGTFKNPFTKEQSDLIKSKKKLSWSVAVSDRLMS</sequence>
<accession>A0A9N9K362</accession>
<reference evidence="1" key="1">
    <citation type="submission" date="2021-06" db="EMBL/GenBank/DDBJ databases">
        <authorList>
            <person name="Kallberg Y."/>
            <person name="Tangrot J."/>
            <person name="Rosling A."/>
        </authorList>
    </citation>
    <scope>NUCLEOTIDE SEQUENCE</scope>
    <source>
        <strain evidence="1">MA453B</strain>
    </source>
</reference>
<keyword evidence="2" id="KW-1185">Reference proteome</keyword>
<dbReference type="AlphaFoldDB" id="A0A9N9K362"/>
<feature type="non-terminal residue" evidence="1">
    <location>
        <position position="50"/>
    </location>
</feature>
<proteinExistence type="predicted"/>
<comment type="caution">
    <text evidence="1">The sequence shown here is derived from an EMBL/GenBank/DDBJ whole genome shotgun (WGS) entry which is preliminary data.</text>
</comment>
<evidence type="ECO:0000313" key="2">
    <source>
        <dbReference type="Proteomes" id="UP000789405"/>
    </source>
</evidence>
<organism evidence="1 2">
    <name type="scientific">Dentiscutata erythropus</name>
    <dbReference type="NCBI Taxonomy" id="1348616"/>
    <lineage>
        <taxon>Eukaryota</taxon>
        <taxon>Fungi</taxon>
        <taxon>Fungi incertae sedis</taxon>
        <taxon>Mucoromycota</taxon>
        <taxon>Glomeromycotina</taxon>
        <taxon>Glomeromycetes</taxon>
        <taxon>Diversisporales</taxon>
        <taxon>Gigasporaceae</taxon>
        <taxon>Dentiscutata</taxon>
    </lineage>
</organism>
<protein>
    <submittedName>
        <fullName evidence="1">3723_t:CDS:1</fullName>
    </submittedName>
</protein>
<dbReference type="Proteomes" id="UP000789405">
    <property type="component" value="Unassembled WGS sequence"/>
</dbReference>
<feature type="non-terminal residue" evidence="1">
    <location>
        <position position="1"/>
    </location>
</feature>